<dbReference type="AlphaFoldDB" id="A0A1C1CV52"/>
<comment type="caution">
    <text evidence="2">The sequence shown here is derived from an EMBL/GenBank/DDBJ whole genome shotgun (WGS) entry which is preliminary data.</text>
</comment>
<feature type="region of interest" description="Disordered" evidence="1">
    <location>
        <begin position="183"/>
        <end position="204"/>
    </location>
</feature>
<dbReference type="VEuPathDB" id="FungiDB:CLCR_08640"/>
<feature type="region of interest" description="Disordered" evidence="1">
    <location>
        <begin position="1"/>
        <end position="50"/>
    </location>
</feature>
<organism evidence="2 3">
    <name type="scientific">Cladophialophora carrionii</name>
    <dbReference type="NCBI Taxonomy" id="86049"/>
    <lineage>
        <taxon>Eukaryota</taxon>
        <taxon>Fungi</taxon>
        <taxon>Dikarya</taxon>
        <taxon>Ascomycota</taxon>
        <taxon>Pezizomycotina</taxon>
        <taxon>Eurotiomycetes</taxon>
        <taxon>Chaetothyriomycetidae</taxon>
        <taxon>Chaetothyriales</taxon>
        <taxon>Herpotrichiellaceae</taxon>
        <taxon>Cladophialophora</taxon>
    </lineage>
</organism>
<reference evidence="3" key="1">
    <citation type="submission" date="2015-07" db="EMBL/GenBank/DDBJ databases">
        <authorList>
            <person name="Teixeira M.M."/>
            <person name="Souza R.C."/>
            <person name="Almeida L.G."/>
            <person name="Vicente V.A."/>
            <person name="de Hoog S."/>
            <person name="Bocca A.L."/>
            <person name="de Almeida S.R."/>
            <person name="Vasconcelos A.T."/>
            <person name="Felipe M.S."/>
        </authorList>
    </citation>
    <scope>NUCLEOTIDE SEQUENCE [LARGE SCALE GENOMIC DNA]</scope>
    <source>
        <strain evidence="3">KSF</strain>
    </source>
</reference>
<protein>
    <submittedName>
        <fullName evidence="2">Uncharacterized protein</fullName>
    </submittedName>
</protein>
<evidence type="ECO:0000256" key="1">
    <source>
        <dbReference type="SAM" id="MobiDB-lite"/>
    </source>
</evidence>
<accession>A0A1C1CV52</accession>
<feature type="compositionally biased region" description="Polar residues" evidence="1">
    <location>
        <begin position="111"/>
        <end position="124"/>
    </location>
</feature>
<sequence>MQWQKTPPAAPYGQQTRVPTPQPNFPLSVPFATPHNAAPEEPQSVAPCASQSTVATMKQEFEQAMHEMRKQVEELSVTSTSQGRLRANPFSISGPSNAGAAQPSGEALPAQQHQDASAQGSVQGTAAPAPASTATVIPALNYGARKFAEQPSAAPAMTRANFPVIPQGQKPDLKVQKLSYSGAALKPPPRMSRPKLSLATSMPDPPCSLSNPHVWPQDHYPVTQHAVETPRIKEFPGCHCSCGGKHPVGICQSARQMVEVWRKKGDGTGNTGGLHAAKTVTLPRTAGSANGETVLTTPFSQRNTCKRMRSTSGHGRGILSWFPSQSTITSPTCDHVRKNSNGLPYGLVNVAKGVQWSINWVVADDWNEKNKNKPGRKVLPFSSYDPRIHKPYDPWPATTDEGSQTDI</sequence>
<keyword evidence="3" id="KW-1185">Reference proteome</keyword>
<feature type="region of interest" description="Disordered" evidence="1">
    <location>
        <begin position="369"/>
        <end position="407"/>
    </location>
</feature>
<feature type="region of interest" description="Disordered" evidence="1">
    <location>
        <begin position="69"/>
        <end position="129"/>
    </location>
</feature>
<evidence type="ECO:0000313" key="3">
    <source>
        <dbReference type="Proteomes" id="UP000094526"/>
    </source>
</evidence>
<proteinExistence type="predicted"/>
<evidence type="ECO:0000313" key="2">
    <source>
        <dbReference type="EMBL" id="OCT52350.1"/>
    </source>
</evidence>
<dbReference type="EMBL" id="LGRB01000009">
    <property type="protein sequence ID" value="OCT52350.1"/>
    <property type="molecule type" value="Genomic_DNA"/>
</dbReference>
<dbReference type="Proteomes" id="UP000094526">
    <property type="component" value="Unassembled WGS sequence"/>
</dbReference>
<name>A0A1C1CV52_9EURO</name>
<gene>
    <name evidence="2" type="ORF">CLCR_08640</name>
</gene>